<evidence type="ECO:0000256" key="7">
    <source>
        <dbReference type="ARBA" id="ARBA00023180"/>
    </source>
</evidence>
<comment type="caution">
    <text evidence="11">The sequence shown here is derived from an EMBL/GenBank/DDBJ whole genome shotgun (WGS) entry which is preliminary data.</text>
</comment>
<feature type="signal peptide" evidence="9">
    <location>
        <begin position="1"/>
        <end position="25"/>
    </location>
</feature>
<evidence type="ECO:0000256" key="4">
    <source>
        <dbReference type="ARBA" id="ARBA00022729"/>
    </source>
</evidence>
<accession>A0AAP0KZZ1</accession>
<dbReference type="Gene3D" id="1.20.58.1040">
    <property type="match status" value="1"/>
</dbReference>
<keyword evidence="7" id="KW-0325">Glycoprotein</keyword>
<comment type="subcellular location">
    <subcellularLocation>
        <location evidence="1">Cell membrane</location>
        <topology evidence="1">Lipid-anchor</topology>
        <topology evidence="1">GPI-anchor</topology>
    </subcellularLocation>
</comment>
<evidence type="ECO:0000256" key="3">
    <source>
        <dbReference type="ARBA" id="ARBA00022622"/>
    </source>
</evidence>
<dbReference type="InterPro" id="IPR012946">
    <property type="entry name" value="X8"/>
</dbReference>
<dbReference type="AlphaFoldDB" id="A0AAP0KZZ1"/>
<proteinExistence type="predicted"/>
<dbReference type="InterPro" id="IPR044788">
    <property type="entry name" value="X8_dom_prot"/>
</dbReference>
<dbReference type="GO" id="GO:0098552">
    <property type="term" value="C:side of membrane"/>
    <property type="evidence" value="ECO:0007669"/>
    <property type="project" value="UniProtKB-KW"/>
</dbReference>
<feature type="region of interest" description="Disordered" evidence="8">
    <location>
        <begin position="245"/>
        <end position="277"/>
    </location>
</feature>
<gene>
    <name evidence="11" type="ORF">Syun_008182</name>
</gene>
<dbReference type="PANTHER" id="PTHR31044:SF120">
    <property type="entry name" value="CARBOHYDRATE-BINDING X8 DOMAIN SUPERFAMILY PROTEIN"/>
    <property type="match status" value="1"/>
</dbReference>
<evidence type="ECO:0000256" key="6">
    <source>
        <dbReference type="ARBA" id="ARBA00023157"/>
    </source>
</evidence>
<organism evidence="11 12">
    <name type="scientific">Stephania yunnanensis</name>
    <dbReference type="NCBI Taxonomy" id="152371"/>
    <lineage>
        <taxon>Eukaryota</taxon>
        <taxon>Viridiplantae</taxon>
        <taxon>Streptophyta</taxon>
        <taxon>Embryophyta</taxon>
        <taxon>Tracheophyta</taxon>
        <taxon>Spermatophyta</taxon>
        <taxon>Magnoliopsida</taxon>
        <taxon>Ranunculales</taxon>
        <taxon>Menispermaceae</taxon>
        <taxon>Menispermoideae</taxon>
        <taxon>Cissampelideae</taxon>
        <taxon>Stephania</taxon>
    </lineage>
</organism>
<evidence type="ECO:0000259" key="10">
    <source>
        <dbReference type="SMART" id="SM00768"/>
    </source>
</evidence>
<keyword evidence="5" id="KW-0472">Membrane</keyword>
<sequence length="360" mass="35450">MAGATPNLLYCFLFCLSCLNSVVVCSDHNGELISNPISSAMKLITQHDNMNPLPTTPTVTAPSINPGVANTNQPASPMNNPIVTTPILVPSTNPGSPPTVPAGNPVAVPSTTPPTNPTMPPVGTIPIGPPNTTPTTTTNPLPPPAIGSPSGAGQWCVAKAGVPETALQAGIDYACGIADCSAIQLSGSCYNPNTRQNHASYAFNSYYHKNPSPGSCDFKGAAALTNTNPSAGACIYPSLATAASGGSGTTPPATSGGTPPFSAGGAPPAIGGIPTTGATPAVGGTAPAIGGIPSSGSMPTLMPPPFSLNSSIPGASGPTGFGTGIEPPNANNSIAATLQPLCAYIVLASCLLTGVVMMDA</sequence>
<evidence type="ECO:0000256" key="2">
    <source>
        <dbReference type="ARBA" id="ARBA00022475"/>
    </source>
</evidence>
<name>A0AAP0KZZ1_9MAGN</name>
<keyword evidence="3" id="KW-0449">Lipoprotein</keyword>
<evidence type="ECO:0000256" key="8">
    <source>
        <dbReference type="SAM" id="MobiDB-lite"/>
    </source>
</evidence>
<keyword evidence="12" id="KW-1185">Reference proteome</keyword>
<dbReference type="Proteomes" id="UP001420932">
    <property type="component" value="Unassembled WGS sequence"/>
</dbReference>
<evidence type="ECO:0000256" key="5">
    <source>
        <dbReference type="ARBA" id="ARBA00023136"/>
    </source>
</evidence>
<feature type="domain" description="X8" evidence="10">
    <location>
        <begin position="154"/>
        <end position="236"/>
    </location>
</feature>
<keyword evidence="2" id="KW-1003">Cell membrane</keyword>
<keyword evidence="4 9" id="KW-0732">Signal</keyword>
<dbReference type="GO" id="GO:0005886">
    <property type="term" value="C:plasma membrane"/>
    <property type="evidence" value="ECO:0007669"/>
    <property type="project" value="UniProtKB-SubCell"/>
</dbReference>
<evidence type="ECO:0000256" key="1">
    <source>
        <dbReference type="ARBA" id="ARBA00004609"/>
    </source>
</evidence>
<dbReference type="SMART" id="SM00768">
    <property type="entry name" value="X8"/>
    <property type="match status" value="1"/>
</dbReference>
<evidence type="ECO:0000313" key="11">
    <source>
        <dbReference type="EMBL" id="KAK9161841.1"/>
    </source>
</evidence>
<reference evidence="11 12" key="1">
    <citation type="submission" date="2024-01" db="EMBL/GenBank/DDBJ databases">
        <title>Genome assemblies of Stephania.</title>
        <authorList>
            <person name="Yang L."/>
        </authorList>
    </citation>
    <scope>NUCLEOTIDE SEQUENCE [LARGE SCALE GENOMIC DNA]</scope>
    <source>
        <strain evidence="11">YNDBR</strain>
        <tissue evidence="11">Leaf</tissue>
    </source>
</reference>
<protein>
    <recommendedName>
        <fullName evidence="10">X8 domain-containing protein</fullName>
    </recommendedName>
</protein>
<dbReference type="Pfam" id="PF07983">
    <property type="entry name" value="X8"/>
    <property type="match status" value="1"/>
</dbReference>
<keyword evidence="6" id="KW-1015">Disulfide bond</keyword>
<dbReference type="FunFam" id="1.20.58.1040:FF:000001">
    <property type="entry name" value="Glucan endo-1,3-beta-glucosidase 4"/>
    <property type="match status" value="1"/>
</dbReference>
<dbReference type="PANTHER" id="PTHR31044">
    <property type="entry name" value="BETA-1,3 GLUCANASE"/>
    <property type="match status" value="1"/>
</dbReference>
<dbReference type="EMBL" id="JBBNAF010000003">
    <property type="protein sequence ID" value="KAK9161841.1"/>
    <property type="molecule type" value="Genomic_DNA"/>
</dbReference>
<evidence type="ECO:0000256" key="9">
    <source>
        <dbReference type="SAM" id="SignalP"/>
    </source>
</evidence>
<keyword evidence="3" id="KW-0336">GPI-anchor</keyword>
<dbReference type="GO" id="GO:0009506">
    <property type="term" value="C:plasmodesma"/>
    <property type="evidence" value="ECO:0007669"/>
    <property type="project" value="UniProtKB-ARBA"/>
</dbReference>
<evidence type="ECO:0000313" key="12">
    <source>
        <dbReference type="Proteomes" id="UP001420932"/>
    </source>
</evidence>
<feature type="chain" id="PRO_5043041002" description="X8 domain-containing protein" evidence="9">
    <location>
        <begin position="26"/>
        <end position="360"/>
    </location>
</feature>